<dbReference type="EMBL" id="JAPDOD010000053">
    <property type="protein sequence ID" value="MDA0165869.1"/>
    <property type="molecule type" value="Genomic_DNA"/>
</dbReference>
<accession>A0A9X3S4J0</accession>
<proteinExistence type="predicted"/>
<evidence type="ECO:0000313" key="1">
    <source>
        <dbReference type="EMBL" id="MDA0165869.1"/>
    </source>
</evidence>
<evidence type="ECO:0000313" key="2">
    <source>
        <dbReference type="Proteomes" id="UP001149140"/>
    </source>
</evidence>
<gene>
    <name evidence="1" type="ORF">OM076_36730</name>
</gene>
<keyword evidence="2" id="KW-1185">Reference proteome</keyword>
<reference evidence="1" key="1">
    <citation type="submission" date="2022-10" db="EMBL/GenBank/DDBJ databases">
        <title>The WGS of Solirubrobacter ginsenosidimutans DSM 21036.</title>
        <authorList>
            <person name="Jiang Z."/>
        </authorList>
    </citation>
    <scope>NUCLEOTIDE SEQUENCE</scope>
    <source>
        <strain evidence="1">DSM 21036</strain>
    </source>
</reference>
<organism evidence="1 2">
    <name type="scientific">Solirubrobacter ginsenosidimutans</name>
    <dbReference type="NCBI Taxonomy" id="490573"/>
    <lineage>
        <taxon>Bacteria</taxon>
        <taxon>Bacillati</taxon>
        <taxon>Actinomycetota</taxon>
        <taxon>Thermoleophilia</taxon>
        <taxon>Solirubrobacterales</taxon>
        <taxon>Solirubrobacteraceae</taxon>
        <taxon>Solirubrobacter</taxon>
    </lineage>
</organism>
<comment type="caution">
    <text evidence="1">The sequence shown here is derived from an EMBL/GenBank/DDBJ whole genome shotgun (WGS) entry which is preliminary data.</text>
</comment>
<dbReference type="Proteomes" id="UP001149140">
    <property type="component" value="Unassembled WGS sequence"/>
</dbReference>
<dbReference type="SUPFAM" id="SSF54909">
    <property type="entry name" value="Dimeric alpha+beta barrel"/>
    <property type="match status" value="1"/>
</dbReference>
<dbReference type="InterPro" id="IPR011008">
    <property type="entry name" value="Dimeric_a/b-barrel"/>
</dbReference>
<dbReference type="AlphaFoldDB" id="A0A9X3S4J0"/>
<dbReference type="RefSeq" id="WP_270045129.1">
    <property type="nucleotide sequence ID" value="NZ_JAPDOD010000053.1"/>
</dbReference>
<protein>
    <recommendedName>
        <fullName evidence="3">Antibiotic biosynthesis monooxygenase</fullName>
    </recommendedName>
</protein>
<sequence length="103" mass="11915">MIARSWRGAVRSADAEAYAAYIDETGMQHYAHTPGNRGAWMLTREIGELTEFITFSLWDSYDAVRAFAGDDYEVARYYPEDDRYLVERDDRCHHWDVVRTAGG</sequence>
<evidence type="ECO:0008006" key="3">
    <source>
        <dbReference type="Google" id="ProtNLM"/>
    </source>
</evidence>
<name>A0A9X3S4J0_9ACTN</name>